<keyword evidence="2" id="KW-1185">Reference proteome</keyword>
<gene>
    <name evidence="1" type="ORF">D7004_10250</name>
</gene>
<accession>A0A3N0BVQ4</accession>
<dbReference type="Proteomes" id="UP000274046">
    <property type="component" value="Unassembled WGS sequence"/>
</dbReference>
<reference evidence="1 2" key="1">
    <citation type="submission" date="2018-10" db="EMBL/GenBank/DDBJ databases">
        <title>Genome sequencing of Pedobacter jejuensis TNB23.</title>
        <authorList>
            <person name="Cho Y.-J."/>
            <person name="Cho A."/>
            <person name="Kim O.-S."/>
        </authorList>
    </citation>
    <scope>NUCLEOTIDE SEQUENCE [LARGE SCALE GENOMIC DNA]</scope>
    <source>
        <strain evidence="1 2">TNB23</strain>
    </source>
</reference>
<dbReference type="EMBL" id="RBEE01000014">
    <property type="protein sequence ID" value="RNL53453.1"/>
    <property type="molecule type" value="Genomic_DNA"/>
</dbReference>
<dbReference type="AlphaFoldDB" id="A0A3N0BVQ4"/>
<evidence type="ECO:0000313" key="1">
    <source>
        <dbReference type="EMBL" id="RNL53453.1"/>
    </source>
</evidence>
<dbReference type="InterPro" id="IPR046495">
    <property type="entry name" value="DUF6588"/>
</dbReference>
<comment type="caution">
    <text evidence="1">The sequence shown here is derived from an EMBL/GenBank/DDBJ whole genome shotgun (WGS) entry which is preliminary data.</text>
</comment>
<name>A0A3N0BVQ4_9SPHI</name>
<protein>
    <submittedName>
        <fullName evidence="1">Uncharacterized protein</fullName>
    </submittedName>
</protein>
<sequence>MRKFLLRSFGIIILLPLSLHAQFNFEQLIKSGPADAEKLVDAYARPLFYGLGLGMNSAWTNTAQTLKPLHFDLRIVATGAFVPSSKQSFDVSEIGL</sequence>
<organism evidence="1 2">
    <name type="scientific">Pedobacter jejuensis</name>
    <dbReference type="NCBI Taxonomy" id="1268550"/>
    <lineage>
        <taxon>Bacteria</taxon>
        <taxon>Pseudomonadati</taxon>
        <taxon>Bacteroidota</taxon>
        <taxon>Sphingobacteriia</taxon>
        <taxon>Sphingobacteriales</taxon>
        <taxon>Sphingobacteriaceae</taxon>
        <taxon>Pedobacter</taxon>
    </lineage>
</organism>
<dbReference type="OrthoDB" id="9775382at2"/>
<dbReference type="Pfam" id="PF20230">
    <property type="entry name" value="DUF6588"/>
    <property type="match status" value="1"/>
</dbReference>
<evidence type="ECO:0000313" key="2">
    <source>
        <dbReference type="Proteomes" id="UP000274046"/>
    </source>
</evidence>
<proteinExistence type="predicted"/>